<name>A0A0E9RXR3_ANGAN</name>
<dbReference type="EMBL" id="GBXM01074671">
    <property type="protein sequence ID" value="JAH33906.1"/>
    <property type="molecule type" value="Transcribed_RNA"/>
</dbReference>
<accession>A0A0E9RXR3</accession>
<evidence type="ECO:0000313" key="1">
    <source>
        <dbReference type="EMBL" id="JAH33906.1"/>
    </source>
</evidence>
<proteinExistence type="predicted"/>
<dbReference type="AlphaFoldDB" id="A0A0E9RXR3"/>
<reference evidence="1" key="1">
    <citation type="submission" date="2014-11" db="EMBL/GenBank/DDBJ databases">
        <authorList>
            <person name="Amaro Gonzalez C."/>
        </authorList>
    </citation>
    <scope>NUCLEOTIDE SEQUENCE</scope>
</reference>
<organism evidence="1">
    <name type="scientific">Anguilla anguilla</name>
    <name type="common">European freshwater eel</name>
    <name type="synonym">Muraena anguilla</name>
    <dbReference type="NCBI Taxonomy" id="7936"/>
    <lineage>
        <taxon>Eukaryota</taxon>
        <taxon>Metazoa</taxon>
        <taxon>Chordata</taxon>
        <taxon>Craniata</taxon>
        <taxon>Vertebrata</taxon>
        <taxon>Euteleostomi</taxon>
        <taxon>Actinopterygii</taxon>
        <taxon>Neopterygii</taxon>
        <taxon>Teleostei</taxon>
        <taxon>Anguilliformes</taxon>
        <taxon>Anguillidae</taxon>
        <taxon>Anguilla</taxon>
    </lineage>
</organism>
<protein>
    <submittedName>
        <fullName evidence="1">Uncharacterized protein</fullName>
    </submittedName>
</protein>
<reference evidence="1" key="2">
    <citation type="journal article" date="2015" name="Fish Shellfish Immunol.">
        <title>Early steps in the European eel (Anguilla anguilla)-Vibrio vulnificus interaction in the gills: Role of the RtxA13 toxin.</title>
        <authorList>
            <person name="Callol A."/>
            <person name="Pajuelo D."/>
            <person name="Ebbesson L."/>
            <person name="Teles M."/>
            <person name="MacKenzie S."/>
            <person name="Amaro C."/>
        </authorList>
    </citation>
    <scope>NUCLEOTIDE SEQUENCE</scope>
</reference>
<sequence>MAINLFKEKACWAFHIIKNNLRIQFPFKGLAKVLCLIA</sequence>